<dbReference type="PANTHER" id="PTHR43140:SF1">
    <property type="entry name" value="TYPE I RESTRICTION ENZYME ECOKI SPECIFICITY SUBUNIT"/>
    <property type="match status" value="1"/>
</dbReference>
<dbReference type="InterPro" id="IPR051212">
    <property type="entry name" value="Type-I_RE_S_subunit"/>
</dbReference>
<organism evidence="6 7">
    <name type="scientific">Aeromonas caviae</name>
    <name type="common">Aeromonas punctata</name>
    <dbReference type="NCBI Taxonomy" id="648"/>
    <lineage>
        <taxon>Bacteria</taxon>
        <taxon>Pseudomonadati</taxon>
        <taxon>Pseudomonadota</taxon>
        <taxon>Gammaproteobacteria</taxon>
        <taxon>Aeromonadales</taxon>
        <taxon>Aeromonadaceae</taxon>
        <taxon>Aeromonas</taxon>
    </lineage>
</organism>
<dbReference type="RefSeq" id="WP_264098398.1">
    <property type="nucleotide sequence ID" value="NZ_JAYGOJ010000054.1"/>
</dbReference>
<reference evidence="6 7" key="1">
    <citation type="submission" date="2023-12" db="EMBL/GenBank/DDBJ databases">
        <title>Characterization of antibiotic resistance in Aeromonas spp. in hospital effluent.</title>
        <authorList>
            <person name="Negoseki B.R.S."/>
            <person name="Krul D."/>
            <person name="Siqueira A.C."/>
            <person name="Almeida M."/>
            <person name="Mesa D."/>
            <person name="Conte D."/>
            <person name="Dalla-Costa L.M."/>
        </authorList>
    </citation>
    <scope>NUCLEOTIDE SEQUENCE [LARGE SCALE GENOMIC DNA]</scope>
    <source>
        <strain evidence="6 7">36v</strain>
    </source>
</reference>
<comment type="similarity">
    <text evidence="1">Belongs to the type-I restriction system S methylase family.</text>
</comment>
<dbReference type="CDD" id="cd17524">
    <property type="entry name" value="RMtype1_S_EcoUTORF5051P-TRD2-CR2_like"/>
    <property type="match status" value="1"/>
</dbReference>
<sequence length="575" mass="65205">MTDAPRDLLEKFFDTAFTAPNGITKLRELILTLAMQGKLVEQDPNDSPALELLKEIEAEKQRLVKAGKIKKPKPLPEVSHEEITHEIPASWAWVRFGDIAQHNSGKMLDKGRNTGESRDYITTSNLYWGRFELDNVRQMLIRDDQLEKCTAKKNDLLICEGGEAGRAAVWHFDSEVCFQNHIHRARFYKDINPYFALRFFEKLNATCEINQHRKGVGISNMSSKALASIVFPLPPLPEQDRIVARIDQLMARCDTLEKLRKERQEKQLTVHSATVKQLLEAPDGTAWDFIQQYFGELYTIKANVAELRKTILQLAVMGRLVPQDLNEPPAGELLKEIEVQKQRLVKEKKIKMPKPVSSISQDDEPFQVPDNWRWVRIAELAESIDYGTSQKTCDDSSLVPVYRMGNIVDGQLIDEGFKYIAPDIDELPRLFLQPNDILFNRTNSYELVGKSARFTGPAKHATFASYLIRIRLFDALLNPVFISQTMNAPYFRKTQIEPEIVQQCGQANFNGTKLSLCAVPLPPLSEQHRIVARINQLMALCDSLDKQIDAATGKQAELLGAVMAQAYLGKELPCA</sequence>
<gene>
    <name evidence="6" type="ORF">VCX44_11635</name>
</gene>
<feature type="coiled-coil region" evidence="4">
    <location>
        <begin position="246"/>
        <end position="276"/>
    </location>
</feature>
<dbReference type="PANTHER" id="PTHR43140">
    <property type="entry name" value="TYPE-1 RESTRICTION ENZYME ECOKI SPECIFICITY PROTEIN"/>
    <property type="match status" value="1"/>
</dbReference>
<dbReference type="Pfam" id="PF01420">
    <property type="entry name" value="Methylase_S"/>
    <property type="match status" value="2"/>
</dbReference>
<evidence type="ECO:0000256" key="2">
    <source>
        <dbReference type="ARBA" id="ARBA00022747"/>
    </source>
</evidence>
<feature type="domain" description="Type I restriction modification DNA specificity" evidence="5">
    <location>
        <begin position="369"/>
        <end position="549"/>
    </location>
</feature>
<protein>
    <submittedName>
        <fullName evidence="6">Restriction endonuclease subunit S</fullName>
        <ecNumber evidence="6">3.1.21.-</ecNumber>
    </submittedName>
</protein>
<accession>A0ABU5W6A5</accession>
<evidence type="ECO:0000256" key="4">
    <source>
        <dbReference type="SAM" id="Coils"/>
    </source>
</evidence>
<evidence type="ECO:0000313" key="7">
    <source>
        <dbReference type="Proteomes" id="UP001304847"/>
    </source>
</evidence>
<dbReference type="InterPro" id="IPR044946">
    <property type="entry name" value="Restrct_endonuc_typeI_TRD_sf"/>
</dbReference>
<dbReference type="SUPFAM" id="SSF116734">
    <property type="entry name" value="DNA methylase specificity domain"/>
    <property type="match status" value="2"/>
</dbReference>
<dbReference type="Gene3D" id="3.90.220.20">
    <property type="entry name" value="DNA methylase specificity domains"/>
    <property type="match status" value="2"/>
</dbReference>
<keyword evidence="2" id="KW-0680">Restriction system</keyword>
<evidence type="ECO:0000259" key="5">
    <source>
        <dbReference type="Pfam" id="PF01420"/>
    </source>
</evidence>
<dbReference type="EC" id="3.1.21.-" evidence="6"/>
<name>A0ABU5W6A5_AERCA</name>
<dbReference type="GO" id="GO:0004519">
    <property type="term" value="F:endonuclease activity"/>
    <property type="evidence" value="ECO:0007669"/>
    <property type="project" value="UniProtKB-KW"/>
</dbReference>
<dbReference type="CDD" id="cd17253">
    <property type="entry name" value="RMtype1_S_Eco933I-TRD2-CR2_like"/>
    <property type="match status" value="1"/>
</dbReference>
<dbReference type="GO" id="GO:0016787">
    <property type="term" value="F:hydrolase activity"/>
    <property type="evidence" value="ECO:0007669"/>
    <property type="project" value="UniProtKB-KW"/>
</dbReference>
<dbReference type="InterPro" id="IPR000055">
    <property type="entry name" value="Restrct_endonuc_typeI_TRD"/>
</dbReference>
<dbReference type="Proteomes" id="UP001304847">
    <property type="component" value="Unassembled WGS sequence"/>
</dbReference>
<evidence type="ECO:0000313" key="6">
    <source>
        <dbReference type="EMBL" id="MEA9436455.1"/>
    </source>
</evidence>
<keyword evidence="6" id="KW-0255">Endonuclease</keyword>
<feature type="domain" description="Type I restriction modification DNA specificity" evidence="5">
    <location>
        <begin position="90"/>
        <end position="261"/>
    </location>
</feature>
<keyword evidence="6" id="KW-0540">Nuclease</keyword>
<keyword evidence="7" id="KW-1185">Reference proteome</keyword>
<keyword evidence="4" id="KW-0175">Coiled coil</keyword>
<evidence type="ECO:0000256" key="3">
    <source>
        <dbReference type="ARBA" id="ARBA00023125"/>
    </source>
</evidence>
<evidence type="ECO:0000256" key="1">
    <source>
        <dbReference type="ARBA" id="ARBA00010923"/>
    </source>
</evidence>
<keyword evidence="6" id="KW-0378">Hydrolase</keyword>
<dbReference type="EMBL" id="JAYGOJ010000054">
    <property type="protein sequence ID" value="MEA9436455.1"/>
    <property type="molecule type" value="Genomic_DNA"/>
</dbReference>
<keyword evidence="3" id="KW-0238">DNA-binding</keyword>
<comment type="caution">
    <text evidence="6">The sequence shown here is derived from an EMBL/GenBank/DDBJ whole genome shotgun (WGS) entry which is preliminary data.</text>
</comment>
<proteinExistence type="inferred from homology"/>